<evidence type="ECO:0000256" key="3">
    <source>
        <dbReference type="ARBA" id="ARBA00022833"/>
    </source>
</evidence>
<feature type="compositionally biased region" description="Low complexity" evidence="5">
    <location>
        <begin position="144"/>
        <end position="155"/>
    </location>
</feature>
<keyword evidence="8" id="KW-1185">Reference proteome</keyword>
<dbReference type="Proteomes" id="UP000444721">
    <property type="component" value="Unassembled WGS sequence"/>
</dbReference>
<evidence type="ECO:0000256" key="1">
    <source>
        <dbReference type="ARBA" id="ARBA00022723"/>
    </source>
</evidence>
<evidence type="ECO:0000313" key="7">
    <source>
        <dbReference type="EMBL" id="KAF0977784.1"/>
    </source>
</evidence>
<evidence type="ECO:0000256" key="2">
    <source>
        <dbReference type="ARBA" id="ARBA00022771"/>
    </source>
</evidence>
<dbReference type="GO" id="GO:0061630">
    <property type="term" value="F:ubiquitin protein ligase activity"/>
    <property type="evidence" value="ECO:0007669"/>
    <property type="project" value="TreeGrafter"/>
</dbReference>
<dbReference type="EMBL" id="VFQX01000033">
    <property type="protein sequence ID" value="KAF0977784.1"/>
    <property type="molecule type" value="Genomic_DNA"/>
</dbReference>
<evidence type="ECO:0000259" key="6">
    <source>
        <dbReference type="PROSITE" id="PS50089"/>
    </source>
</evidence>
<dbReference type="AlphaFoldDB" id="A0A6A5BU57"/>
<dbReference type="CDD" id="cd16454">
    <property type="entry name" value="RING-H2_PA-TM-RING"/>
    <property type="match status" value="1"/>
</dbReference>
<feature type="region of interest" description="Disordered" evidence="5">
    <location>
        <begin position="39"/>
        <end position="68"/>
    </location>
</feature>
<dbReference type="GO" id="GO:0008270">
    <property type="term" value="F:zinc ion binding"/>
    <property type="evidence" value="ECO:0007669"/>
    <property type="project" value="UniProtKB-KW"/>
</dbReference>
<dbReference type="OMA" id="RHANCPI"/>
<keyword evidence="2 4" id="KW-0863">Zinc-finger</keyword>
<feature type="region of interest" description="Disordered" evidence="5">
    <location>
        <begin position="95"/>
        <end position="208"/>
    </location>
</feature>
<organism evidence="7 8">
    <name type="scientific">Naegleria fowleri</name>
    <name type="common">Brain eating amoeba</name>
    <dbReference type="NCBI Taxonomy" id="5763"/>
    <lineage>
        <taxon>Eukaryota</taxon>
        <taxon>Discoba</taxon>
        <taxon>Heterolobosea</taxon>
        <taxon>Tetramitia</taxon>
        <taxon>Eutetramitia</taxon>
        <taxon>Vahlkampfiidae</taxon>
        <taxon>Naegleria</taxon>
    </lineage>
</organism>
<keyword evidence="1" id="KW-0479">Metal-binding</keyword>
<feature type="compositionally biased region" description="Polar residues" evidence="5">
    <location>
        <begin position="41"/>
        <end position="50"/>
    </location>
</feature>
<dbReference type="PANTHER" id="PTHR45931">
    <property type="entry name" value="SI:CH211-59O9.10"/>
    <property type="match status" value="1"/>
</dbReference>
<dbReference type="GO" id="GO:0005634">
    <property type="term" value="C:nucleus"/>
    <property type="evidence" value="ECO:0007669"/>
    <property type="project" value="TreeGrafter"/>
</dbReference>
<dbReference type="InterPro" id="IPR001841">
    <property type="entry name" value="Znf_RING"/>
</dbReference>
<evidence type="ECO:0000256" key="5">
    <source>
        <dbReference type="SAM" id="MobiDB-lite"/>
    </source>
</evidence>
<protein>
    <recommendedName>
        <fullName evidence="6">RING-type domain-containing protein</fullName>
    </recommendedName>
</protein>
<feature type="compositionally biased region" description="Basic residues" evidence="5">
    <location>
        <begin position="52"/>
        <end position="68"/>
    </location>
</feature>
<comment type="caution">
    <text evidence="7">The sequence shown here is derived from an EMBL/GenBank/DDBJ whole genome shotgun (WGS) entry which is preliminary data.</text>
</comment>
<dbReference type="VEuPathDB" id="AmoebaDB:FDP41_003106"/>
<dbReference type="VEuPathDB" id="AmoebaDB:NfTy_059000"/>
<dbReference type="OrthoDB" id="8062037at2759"/>
<dbReference type="Gene3D" id="3.30.40.10">
    <property type="entry name" value="Zinc/RING finger domain, C3HC4 (zinc finger)"/>
    <property type="match status" value="1"/>
</dbReference>
<dbReference type="GeneID" id="68110324"/>
<accession>A0A6A5BU57</accession>
<keyword evidence="3" id="KW-0862">Zinc</keyword>
<name>A0A6A5BU57_NAEFO</name>
<gene>
    <name evidence="7" type="ORF">FDP41_003106</name>
</gene>
<dbReference type="GO" id="GO:0006511">
    <property type="term" value="P:ubiquitin-dependent protein catabolic process"/>
    <property type="evidence" value="ECO:0007669"/>
    <property type="project" value="TreeGrafter"/>
</dbReference>
<dbReference type="InterPro" id="IPR051834">
    <property type="entry name" value="RING_finger_E3_ligase"/>
</dbReference>
<dbReference type="InterPro" id="IPR013083">
    <property type="entry name" value="Znf_RING/FYVE/PHD"/>
</dbReference>
<dbReference type="PROSITE" id="PS50089">
    <property type="entry name" value="ZF_RING_2"/>
    <property type="match status" value="1"/>
</dbReference>
<feature type="domain" description="RING-type" evidence="6">
    <location>
        <begin position="313"/>
        <end position="354"/>
    </location>
</feature>
<feature type="compositionally biased region" description="Low complexity" evidence="5">
    <location>
        <begin position="99"/>
        <end position="131"/>
    </location>
</feature>
<proteinExistence type="predicted"/>
<sequence>MTPPPLYICHGCSAQMHAIKNSEGNLSCSVCGSEFVEEIEQQPTQRPTIPSTHHHHQHDQHSTHHRHPPSHQIIFEDLDAMNVDDDIFSRAFNHVINQPSSSPPTNNHSTQATATTTRTRSSSSGSAPRRTQTISITFGGGDGNTRTITRTTNGDEPLPNIMELFNSLNGMGALSQQPNQSQQPQQGAQQQQQQGDNQPQPNVPPQMQQDPIFQIFDMLNNAHQRQHNNMPNNFFRIGFGNRGMFDFSHFMQHIGQPFNGMTWGDYVFSDNLDDIITRMMNAMQGQGGTPPASETVISRLKTRKATASDCKDCAVCQDQIKEEEDVTELPCGHIYHKDCVVPWLQRHANCPICRSEIGSNGEALPPHSYENQQ</sequence>
<dbReference type="PANTHER" id="PTHR45931:SF19">
    <property type="entry name" value="CHROMOSOME UNDETERMINED SCAFFOLD_3, WHOLE GENOME SHOTGUN SEQUENCE"/>
    <property type="match status" value="1"/>
</dbReference>
<dbReference type="RefSeq" id="XP_044562497.1">
    <property type="nucleotide sequence ID" value="XM_044706374.1"/>
</dbReference>
<dbReference type="SMART" id="SM00184">
    <property type="entry name" value="RING"/>
    <property type="match status" value="1"/>
</dbReference>
<evidence type="ECO:0000256" key="4">
    <source>
        <dbReference type="PROSITE-ProRule" id="PRU00175"/>
    </source>
</evidence>
<feature type="compositionally biased region" description="Low complexity" evidence="5">
    <location>
        <begin position="176"/>
        <end position="208"/>
    </location>
</feature>
<reference evidence="7 8" key="1">
    <citation type="journal article" date="2019" name="Sci. Rep.">
        <title>Nanopore sequencing improves the draft genome of the human pathogenic amoeba Naegleria fowleri.</title>
        <authorList>
            <person name="Liechti N."/>
            <person name="Schurch N."/>
            <person name="Bruggmann R."/>
            <person name="Wittwer M."/>
        </authorList>
    </citation>
    <scope>NUCLEOTIDE SEQUENCE [LARGE SCALE GENOMIC DNA]</scope>
    <source>
        <strain evidence="7 8">ATCC 30894</strain>
    </source>
</reference>
<evidence type="ECO:0000313" key="8">
    <source>
        <dbReference type="Proteomes" id="UP000444721"/>
    </source>
</evidence>
<dbReference type="Pfam" id="PF13639">
    <property type="entry name" value="zf-RING_2"/>
    <property type="match status" value="1"/>
</dbReference>
<dbReference type="SUPFAM" id="SSF57850">
    <property type="entry name" value="RING/U-box"/>
    <property type="match status" value="1"/>
</dbReference>